<dbReference type="Pfam" id="PF00361">
    <property type="entry name" value="Proton_antipo_M"/>
    <property type="match status" value="1"/>
</dbReference>
<evidence type="ECO:0000256" key="4">
    <source>
        <dbReference type="ARBA" id="ARBA00012944"/>
    </source>
</evidence>
<protein>
    <recommendedName>
        <fullName evidence="5 18">NADH-ubiquinone oxidoreductase chain 2</fullName>
        <ecNumber evidence="4 18">7.1.1.2</ecNumber>
    </recommendedName>
</protein>
<proteinExistence type="inferred from homology"/>
<keyword evidence="14 18" id="KW-0830">Ubiquinone</keyword>
<evidence type="ECO:0000256" key="8">
    <source>
        <dbReference type="ARBA" id="ARBA00022692"/>
    </source>
</evidence>
<comment type="similarity">
    <text evidence="3 18">Belongs to the complex I subunit 2 family.</text>
</comment>
<feature type="transmembrane region" description="Helical" evidence="18">
    <location>
        <begin position="5"/>
        <end position="22"/>
    </location>
</feature>
<evidence type="ECO:0000256" key="15">
    <source>
        <dbReference type="ARBA" id="ARBA00023128"/>
    </source>
</evidence>
<evidence type="ECO:0000256" key="5">
    <source>
        <dbReference type="ARBA" id="ARBA00021008"/>
    </source>
</evidence>
<keyword evidence="16 18" id="KW-0472">Membrane</keyword>
<keyword evidence="12 18" id="KW-1133">Transmembrane helix</keyword>
<evidence type="ECO:0000256" key="12">
    <source>
        <dbReference type="ARBA" id="ARBA00022989"/>
    </source>
</evidence>
<evidence type="ECO:0000259" key="19">
    <source>
        <dbReference type="Pfam" id="PF00361"/>
    </source>
</evidence>
<reference evidence="20" key="1">
    <citation type="journal article" date="2018" name="Mol. Phylogenet. Evol.">
        <title>ORDER within the chaos: Insights into phylogenetic relationships within the Anomura (Crustacea: Decapoda) from mitochondrial sequences and gene order rearrangements.</title>
        <authorList>
            <person name="Tan M.H."/>
            <person name="Gan H.M."/>
            <person name="Lee Y.P."/>
            <person name="Linton S."/>
            <person name="Grandjean F."/>
            <person name="Bartholomei-Santos M.L."/>
            <person name="Miller A.D."/>
            <person name="Austin C.M."/>
        </authorList>
    </citation>
    <scope>NUCLEOTIDE SEQUENCE</scope>
</reference>
<dbReference type="PANTHER" id="PTHR46552:SF1">
    <property type="entry name" value="NADH-UBIQUINONE OXIDOREDUCTASE CHAIN 2"/>
    <property type="match status" value="1"/>
</dbReference>
<keyword evidence="7 18" id="KW-0679">Respiratory chain</keyword>
<keyword evidence="6" id="KW-0813">Transport</keyword>
<keyword evidence="8 18" id="KW-0812">Transmembrane</keyword>
<feature type="transmembrane region" description="Helical" evidence="18">
    <location>
        <begin position="85"/>
        <end position="106"/>
    </location>
</feature>
<dbReference type="AlphaFoldDB" id="A0A3Q8BD45"/>
<dbReference type="GO" id="GO:0008137">
    <property type="term" value="F:NADH dehydrogenase (ubiquinone) activity"/>
    <property type="evidence" value="ECO:0007669"/>
    <property type="project" value="UniProtKB-EC"/>
</dbReference>
<comment type="function">
    <text evidence="18">Core subunit of the mitochondrial membrane respiratory chain NADH dehydrogenase (Complex I) which catalyzes electron transfer from NADH through the respiratory chain, using ubiquinone as an electron acceptor. Essential for the catalytic activity and assembly of complex I.</text>
</comment>
<dbReference type="EMBL" id="KY352242">
    <property type="protein sequence ID" value="ASS30718.1"/>
    <property type="molecule type" value="Genomic_DNA"/>
</dbReference>
<evidence type="ECO:0000256" key="13">
    <source>
        <dbReference type="ARBA" id="ARBA00023027"/>
    </source>
</evidence>
<evidence type="ECO:0000256" key="18">
    <source>
        <dbReference type="RuleBase" id="RU003403"/>
    </source>
</evidence>
<evidence type="ECO:0000256" key="3">
    <source>
        <dbReference type="ARBA" id="ARBA00007012"/>
    </source>
</evidence>
<feature type="transmembrane region" description="Helical" evidence="18">
    <location>
        <begin position="118"/>
        <end position="137"/>
    </location>
</feature>
<evidence type="ECO:0000313" key="20">
    <source>
        <dbReference type="EMBL" id="ASS30718.1"/>
    </source>
</evidence>
<dbReference type="InterPro" id="IPR050175">
    <property type="entry name" value="Complex_I_Subunit_2"/>
</dbReference>
<dbReference type="InterPro" id="IPR001750">
    <property type="entry name" value="ND/Mrp_TM"/>
</dbReference>
<dbReference type="PRINTS" id="PR01436">
    <property type="entry name" value="NADHDHGNASE2"/>
</dbReference>
<gene>
    <name evidence="20" type="primary">nad2</name>
</gene>
<evidence type="ECO:0000256" key="6">
    <source>
        <dbReference type="ARBA" id="ARBA00022448"/>
    </source>
</evidence>
<dbReference type="PANTHER" id="PTHR46552">
    <property type="entry name" value="NADH-UBIQUINONE OXIDOREDUCTASE CHAIN 2"/>
    <property type="match status" value="1"/>
</dbReference>
<feature type="transmembrane region" description="Helical" evidence="18">
    <location>
        <begin position="194"/>
        <end position="213"/>
    </location>
</feature>
<feature type="transmembrane region" description="Helical" evidence="18">
    <location>
        <begin position="265"/>
        <end position="286"/>
    </location>
</feature>
<evidence type="ECO:0000256" key="9">
    <source>
        <dbReference type="ARBA" id="ARBA00022792"/>
    </source>
</evidence>
<feature type="domain" description="NADH:quinone oxidoreductase/Mrp antiporter transmembrane" evidence="19">
    <location>
        <begin position="26"/>
        <end position="275"/>
    </location>
</feature>
<keyword evidence="10 18" id="KW-1278">Translocase</keyword>
<evidence type="ECO:0000256" key="10">
    <source>
        <dbReference type="ARBA" id="ARBA00022967"/>
    </source>
</evidence>
<evidence type="ECO:0000256" key="17">
    <source>
        <dbReference type="ARBA" id="ARBA00049551"/>
    </source>
</evidence>
<dbReference type="EC" id="7.1.1.2" evidence="4 18"/>
<evidence type="ECO:0000256" key="2">
    <source>
        <dbReference type="ARBA" id="ARBA00004448"/>
    </source>
</evidence>
<keyword evidence="13 18" id="KW-0520">NAD</keyword>
<sequence length="335" mass="38253">MYLSFYNMMFFSTLVMGTLLSISSVTWFGAWTGLELNLISFIPLIIINNNQYSSEAALKYFLIQALGSAIIIFSASIVLLSVNMFSMLITSALLLKMGAAPFHFWLPYIMEGLLWPQLIILMTIQKLAPIFLITHLIHLKMSSIIIIMSSLLSSIIGAIMGMNQISLRKLMAFSSINHMAWMLVSLMISDSMLIFYFSFYCLISISVMLLFHFQQSYYFNHLMSYSKMSTELKVLISASLLSLGGLPPLTGFIPKWILIQELTTSNMFIMLMVLIPSALIMLYFYLRLSLSFLSLNSTKFKMLLKQANPQKFILTSLFFYFNLFTLIIPSLFILF</sequence>
<feature type="transmembrane region" description="Helical" evidence="18">
    <location>
        <begin position="143"/>
        <end position="163"/>
    </location>
</feature>
<evidence type="ECO:0000256" key="7">
    <source>
        <dbReference type="ARBA" id="ARBA00022660"/>
    </source>
</evidence>
<keyword evidence="15 18" id="KW-0496">Mitochondrion</keyword>
<comment type="catalytic activity">
    <reaction evidence="17 18">
        <text>a ubiquinone + NADH + 5 H(+)(in) = a ubiquinol + NAD(+) + 4 H(+)(out)</text>
        <dbReference type="Rhea" id="RHEA:29091"/>
        <dbReference type="Rhea" id="RHEA-COMP:9565"/>
        <dbReference type="Rhea" id="RHEA-COMP:9566"/>
        <dbReference type="ChEBI" id="CHEBI:15378"/>
        <dbReference type="ChEBI" id="CHEBI:16389"/>
        <dbReference type="ChEBI" id="CHEBI:17976"/>
        <dbReference type="ChEBI" id="CHEBI:57540"/>
        <dbReference type="ChEBI" id="CHEBI:57945"/>
        <dbReference type="EC" id="7.1.1.2"/>
    </reaction>
</comment>
<name>A0A3Q8BD45_9EUCA</name>
<feature type="transmembrane region" description="Helical" evidence="18">
    <location>
        <begin position="60"/>
        <end position="79"/>
    </location>
</feature>
<dbReference type="InterPro" id="IPR003917">
    <property type="entry name" value="NADH_UbQ_OxRdtase_chain2"/>
</dbReference>
<keyword evidence="9 18" id="KW-0999">Mitochondrion inner membrane</keyword>
<comment type="function">
    <text evidence="1">Core subunit of the mitochondrial membrane respiratory chain NADH dehydrogenase (Complex I) that is believed to belong to the minimal assembly required for catalysis. Complex I functions in the transfer of electrons from NADH to the respiratory chain. The immediate electron acceptor for the enzyme is believed to be ubiquinone.</text>
</comment>
<accession>A0A3Q8BD45</accession>
<dbReference type="GO" id="GO:0005743">
    <property type="term" value="C:mitochondrial inner membrane"/>
    <property type="evidence" value="ECO:0007669"/>
    <property type="project" value="UniProtKB-SubCell"/>
</dbReference>
<organism evidence="20">
    <name type="scientific">Pylocheles mortensenii</name>
    <dbReference type="NCBI Taxonomy" id="941203"/>
    <lineage>
        <taxon>Eukaryota</taxon>
        <taxon>Metazoa</taxon>
        <taxon>Ecdysozoa</taxon>
        <taxon>Arthropoda</taxon>
        <taxon>Crustacea</taxon>
        <taxon>Multicrustacea</taxon>
        <taxon>Malacostraca</taxon>
        <taxon>Eumalacostraca</taxon>
        <taxon>Eucarida</taxon>
        <taxon>Decapoda</taxon>
        <taxon>Pleocyemata</taxon>
        <taxon>Anomura</taxon>
        <taxon>Paguroidea</taxon>
        <taxon>Pylochelidae</taxon>
        <taxon>Pylocheles</taxon>
    </lineage>
</organism>
<feature type="transmembrane region" description="Helical" evidence="18">
    <location>
        <begin position="312"/>
        <end position="334"/>
    </location>
</feature>
<evidence type="ECO:0000256" key="1">
    <source>
        <dbReference type="ARBA" id="ARBA00003257"/>
    </source>
</evidence>
<geneLocation type="mitochondrion" evidence="20"/>
<dbReference type="GO" id="GO:0006120">
    <property type="term" value="P:mitochondrial electron transport, NADH to ubiquinone"/>
    <property type="evidence" value="ECO:0007669"/>
    <property type="project" value="InterPro"/>
</dbReference>
<evidence type="ECO:0000256" key="14">
    <source>
        <dbReference type="ARBA" id="ARBA00023075"/>
    </source>
</evidence>
<comment type="subcellular location">
    <subcellularLocation>
        <location evidence="2 18">Mitochondrion inner membrane</location>
        <topology evidence="2 18">Multi-pass membrane protein</topology>
    </subcellularLocation>
</comment>
<evidence type="ECO:0000256" key="16">
    <source>
        <dbReference type="ARBA" id="ARBA00023136"/>
    </source>
</evidence>
<evidence type="ECO:0000256" key="11">
    <source>
        <dbReference type="ARBA" id="ARBA00022982"/>
    </source>
</evidence>
<feature type="transmembrane region" description="Helical" evidence="18">
    <location>
        <begin position="234"/>
        <end position="253"/>
    </location>
</feature>
<keyword evidence="11 18" id="KW-0249">Electron transport</keyword>